<name>A0A9P7J701_9AGAM</name>
<keyword evidence="3" id="KW-1185">Reference proteome</keyword>
<comment type="caution">
    <text evidence="2">The sequence shown here is derived from an EMBL/GenBank/DDBJ whole genome shotgun (WGS) entry which is preliminary data.</text>
</comment>
<dbReference type="OrthoDB" id="2677610at2759"/>
<organism evidence="2 3">
    <name type="scientific">Suillus subaureus</name>
    <dbReference type="NCBI Taxonomy" id="48587"/>
    <lineage>
        <taxon>Eukaryota</taxon>
        <taxon>Fungi</taxon>
        <taxon>Dikarya</taxon>
        <taxon>Basidiomycota</taxon>
        <taxon>Agaricomycotina</taxon>
        <taxon>Agaricomycetes</taxon>
        <taxon>Agaricomycetidae</taxon>
        <taxon>Boletales</taxon>
        <taxon>Suillineae</taxon>
        <taxon>Suillaceae</taxon>
        <taxon>Suillus</taxon>
    </lineage>
</organism>
<reference evidence="2" key="1">
    <citation type="journal article" date="2020" name="New Phytol.">
        <title>Comparative genomics reveals dynamic genome evolution in host specialist ectomycorrhizal fungi.</title>
        <authorList>
            <person name="Lofgren L.A."/>
            <person name="Nguyen N.H."/>
            <person name="Vilgalys R."/>
            <person name="Ruytinx J."/>
            <person name="Liao H.L."/>
            <person name="Branco S."/>
            <person name="Kuo A."/>
            <person name="LaButti K."/>
            <person name="Lipzen A."/>
            <person name="Andreopoulos W."/>
            <person name="Pangilinan J."/>
            <person name="Riley R."/>
            <person name="Hundley H."/>
            <person name="Na H."/>
            <person name="Barry K."/>
            <person name="Grigoriev I.V."/>
            <person name="Stajich J.E."/>
            <person name="Kennedy P.G."/>
        </authorList>
    </citation>
    <scope>NUCLEOTIDE SEQUENCE</scope>
    <source>
        <strain evidence="2">MN1</strain>
    </source>
</reference>
<evidence type="ECO:0000256" key="1">
    <source>
        <dbReference type="SAM" id="MobiDB-lite"/>
    </source>
</evidence>
<sequence length="642" mass="71815">MLSVQLCWSFNLQPVYQDKDLGQSSWLKKSIRSKQEEIISKGFSNLSLTTLYQLFKSKLAGWEAACQHLVTMTWELEVSEWYMTFLDGLYHENKDCLLFSDEELKRIRNVFADWSQEEIDDDVNYLQAVYDDNCEILRAVTAQADVLKKHLGSRALEDVLGSMGKSSHYLQFVVAVAQPFPICTDAFNLGVRNSQHKGKTKIPKPTRESGLNLSSLPAVDQLNLPTEQPQMSAFDFNPYGQTQLQWQGMQQPSYGNQNQPLYGHAQDQAPAQEQSLYGDREEQGQSLYGDAQDHGQAWYGGMQGPSTYGDVQGPSIYGDAQGPSTYGDVQGLSFYEQDLSLNADRQEYDSYDHFWDALDSGPTDFPPDAGPSVYPGVTTPVPRWIEDAPDKGISIIDQGNGLSPLASDLALIRQGQIPPSEVTMGPAWTMTMHTVQRANMPPTPYLILRKSGISLMRLFESQSRNSLGQTEFITSARCQVVSNALSVRCGKMVKFAHEGVCDAFQLFPLQGHALPADQYHANGNMIIRTKFQSHFVMVNVIRFVWYWGYASFLGKSPLKAIKYVLCVAGTATHCALHEQGKHSLEVDPFGGQIHQSKFNKILNVIDRLTPAEKAELKQYLQYVLVIGPSQARDNMTSDSDSM</sequence>
<dbReference type="AlphaFoldDB" id="A0A9P7J701"/>
<gene>
    <name evidence="2" type="ORF">BJ212DRAFT_1303905</name>
</gene>
<feature type="region of interest" description="Disordered" evidence="1">
    <location>
        <begin position="250"/>
        <end position="283"/>
    </location>
</feature>
<evidence type="ECO:0000313" key="2">
    <source>
        <dbReference type="EMBL" id="KAG1805844.1"/>
    </source>
</evidence>
<dbReference type="GeneID" id="64627534"/>
<dbReference type="RefSeq" id="XP_041187485.1">
    <property type="nucleotide sequence ID" value="XM_041333517.1"/>
</dbReference>
<evidence type="ECO:0000313" key="3">
    <source>
        <dbReference type="Proteomes" id="UP000807769"/>
    </source>
</evidence>
<dbReference type="Proteomes" id="UP000807769">
    <property type="component" value="Unassembled WGS sequence"/>
</dbReference>
<dbReference type="EMBL" id="JABBWG010000050">
    <property type="protein sequence ID" value="KAG1805844.1"/>
    <property type="molecule type" value="Genomic_DNA"/>
</dbReference>
<accession>A0A9P7J701</accession>
<protein>
    <submittedName>
        <fullName evidence="2">Uncharacterized protein</fullName>
    </submittedName>
</protein>
<proteinExistence type="predicted"/>